<dbReference type="Pfam" id="PF00041">
    <property type="entry name" value="fn3"/>
    <property type="match status" value="1"/>
</dbReference>
<dbReference type="InterPro" id="IPR036966">
    <property type="entry name" value="CBM3_sf"/>
</dbReference>
<feature type="domain" description="Fibronectin type-III" evidence="11">
    <location>
        <begin position="531"/>
        <end position="618"/>
    </location>
</feature>
<evidence type="ECO:0000256" key="1">
    <source>
        <dbReference type="ARBA" id="ARBA00000681"/>
    </source>
</evidence>
<keyword evidence="8 9" id="KW-0624">Polysaccharide degradation</keyword>
<dbReference type="InterPro" id="IPR003961">
    <property type="entry name" value="FN3_dom"/>
</dbReference>
<evidence type="ECO:0000256" key="2">
    <source>
        <dbReference type="ARBA" id="ARBA00004851"/>
    </source>
</evidence>
<accession>A0ABD8AZF4</accession>
<dbReference type="InterPro" id="IPR013783">
    <property type="entry name" value="Ig-like_fold"/>
</dbReference>
<dbReference type="SMART" id="SM00633">
    <property type="entry name" value="Glyco_10"/>
    <property type="match status" value="1"/>
</dbReference>
<dbReference type="Gene3D" id="2.60.120.260">
    <property type="entry name" value="Galactose-binding domain-like"/>
    <property type="match status" value="1"/>
</dbReference>
<dbReference type="AlphaFoldDB" id="A0ABD8AZF4"/>
<keyword evidence="5 9" id="KW-0378">Hydrolase</keyword>
<feature type="chain" id="PRO_5044837835" description="Beta-xylanase" evidence="10">
    <location>
        <begin position="32"/>
        <end position="777"/>
    </location>
</feature>
<dbReference type="InterPro" id="IPR044846">
    <property type="entry name" value="GH10"/>
</dbReference>
<dbReference type="Gene3D" id="3.20.20.80">
    <property type="entry name" value="Glycosidases"/>
    <property type="match status" value="1"/>
</dbReference>
<dbReference type="InterPro" id="IPR017853">
    <property type="entry name" value="GH"/>
</dbReference>
<dbReference type="InterPro" id="IPR036116">
    <property type="entry name" value="FN3_sf"/>
</dbReference>
<comment type="similarity">
    <text evidence="9">Belongs to the glycosyl hydrolase 10 (cellulase F) family.</text>
</comment>
<dbReference type="EC" id="3.2.1.8" evidence="9"/>
<evidence type="ECO:0000259" key="12">
    <source>
        <dbReference type="PROSITE" id="PS51172"/>
    </source>
</evidence>
<dbReference type="InterPro" id="IPR008965">
    <property type="entry name" value="CBM2/CBM3_carb-bd_dom_sf"/>
</dbReference>
<dbReference type="GO" id="GO:0031176">
    <property type="term" value="F:endo-1,4-beta-xylanase activity"/>
    <property type="evidence" value="ECO:0007669"/>
    <property type="project" value="UniProtKB-EC"/>
</dbReference>
<evidence type="ECO:0000256" key="6">
    <source>
        <dbReference type="ARBA" id="ARBA00023277"/>
    </source>
</evidence>
<evidence type="ECO:0000256" key="10">
    <source>
        <dbReference type="SAM" id="SignalP"/>
    </source>
</evidence>
<evidence type="ECO:0000256" key="3">
    <source>
        <dbReference type="ARBA" id="ARBA00022651"/>
    </source>
</evidence>
<dbReference type="EMBL" id="CP145892">
    <property type="protein sequence ID" value="WWP22951.1"/>
    <property type="molecule type" value="Genomic_DNA"/>
</dbReference>
<proteinExistence type="inferred from homology"/>
<dbReference type="InterPro" id="IPR001956">
    <property type="entry name" value="CBM3"/>
</dbReference>
<comment type="catalytic activity">
    <reaction evidence="1 9">
        <text>Endohydrolysis of (1-&gt;4)-beta-D-xylosidic linkages in xylans.</text>
        <dbReference type="EC" id="3.2.1.8"/>
    </reaction>
</comment>
<feature type="domain" description="GH10" evidence="13">
    <location>
        <begin position="194"/>
        <end position="522"/>
    </location>
</feature>
<organism evidence="14 15">
    <name type="scientific">Paenibacillus amylolyticus</name>
    <dbReference type="NCBI Taxonomy" id="1451"/>
    <lineage>
        <taxon>Bacteria</taxon>
        <taxon>Bacillati</taxon>
        <taxon>Bacillota</taxon>
        <taxon>Bacilli</taxon>
        <taxon>Bacillales</taxon>
        <taxon>Paenibacillaceae</taxon>
        <taxon>Paenibacillus</taxon>
    </lineage>
</organism>
<evidence type="ECO:0000259" key="11">
    <source>
        <dbReference type="PROSITE" id="PS50853"/>
    </source>
</evidence>
<dbReference type="SUPFAM" id="SSF49785">
    <property type="entry name" value="Galactose-binding domain-like"/>
    <property type="match status" value="1"/>
</dbReference>
<dbReference type="SMART" id="SM01067">
    <property type="entry name" value="CBM_3"/>
    <property type="match status" value="1"/>
</dbReference>
<evidence type="ECO:0000313" key="14">
    <source>
        <dbReference type="EMBL" id="WWP22951.1"/>
    </source>
</evidence>
<evidence type="ECO:0000256" key="9">
    <source>
        <dbReference type="RuleBase" id="RU361174"/>
    </source>
</evidence>
<dbReference type="InterPro" id="IPR001000">
    <property type="entry name" value="GH10_dom"/>
</dbReference>
<dbReference type="SUPFAM" id="SSF51445">
    <property type="entry name" value="(Trans)glycosidases"/>
    <property type="match status" value="1"/>
</dbReference>
<dbReference type="Gene3D" id="2.60.40.710">
    <property type="entry name" value="Endoglucanase-like"/>
    <property type="match status" value="1"/>
</dbReference>
<dbReference type="InterPro" id="IPR003305">
    <property type="entry name" value="CenC_carb-bd"/>
</dbReference>
<dbReference type="GeneID" id="93476297"/>
<comment type="pathway">
    <text evidence="2">Glycan degradation; xylan degradation.</text>
</comment>
<dbReference type="Pfam" id="PF00331">
    <property type="entry name" value="Glyco_hydro_10"/>
    <property type="match status" value="1"/>
</dbReference>
<evidence type="ECO:0000256" key="8">
    <source>
        <dbReference type="ARBA" id="ARBA00023326"/>
    </source>
</evidence>
<evidence type="ECO:0000259" key="13">
    <source>
        <dbReference type="PROSITE" id="PS51760"/>
    </source>
</evidence>
<dbReference type="PRINTS" id="PR00134">
    <property type="entry name" value="GLHYDRLASE10"/>
</dbReference>
<evidence type="ECO:0000313" key="15">
    <source>
        <dbReference type="Proteomes" id="UP001364764"/>
    </source>
</evidence>
<dbReference type="PROSITE" id="PS50853">
    <property type="entry name" value="FN3"/>
    <property type="match status" value="1"/>
</dbReference>
<dbReference type="SUPFAM" id="SSF49265">
    <property type="entry name" value="Fibronectin type III"/>
    <property type="match status" value="1"/>
</dbReference>
<feature type="signal peptide" evidence="10">
    <location>
        <begin position="1"/>
        <end position="31"/>
    </location>
</feature>
<dbReference type="Gene3D" id="2.60.40.10">
    <property type="entry name" value="Immunoglobulins"/>
    <property type="match status" value="1"/>
</dbReference>
<dbReference type="GO" id="GO:0045493">
    <property type="term" value="P:xylan catabolic process"/>
    <property type="evidence" value="ECO:0007669"/>
    <property type="project" value="UniProtKB-KW"/>
</dbReference>
<keyword evidence="10" id="KW-0732">Signal</keyword>
<evidence type="ECO:0000256" key="4">
    <source>
        <dbReference type="ARBA" id="ARBA00022737"/>
    </source>
</evidence>
<dbReference type="SMART" id="SM00060">
    <property type="entry name" value="FN3"/>
    <property type="match status" value="1"/>
</dbReference>
<dbReference type="PANTHER" id="PTHR31490:SF90">
    <property type="entry name" value="ENDO-1,4-BETA-XYLANASE A"/>
    <property type="match status" value="1"/>
</dbReference>
<keyword evidence="6 9" id="KW-0119">Carbohydrate metabolism</keyword>
<dbReference type="PANTHER" id="PTHR31490">
    <property type="entry name" value="GLYCOSYL HYDROLASE"/>
    <property type="match status" value="1"/>
</dbReference>
<protein>
    <recommendedName>
        <fullName evidence="9">Beta-xylanase</fullName>
        <ecNumber evidence="9">3.2.1.8</ecNumber>
    </recommendedName>
</protein>
<dbReference type="CDD" id="cd00063">
    <property type="entry name" value="FN3"/>
    <property type="match status" value="1"/>
</dbReference>
<dbReference type="InterPro" id="IPR008979">
    <property type="entry name" value="Galactose-bd-like_sf"/>
</dbReference>
<keyword evidence="3" id="KW-0858">Xylan degradation</keyword>
<evidence type="ECO:0000256" key="7">
    <source>
        <dbReference type="ARBA" id="ARBA00023295"/>
    </source>
</evidence>
<keyword evidence="4" id="KW-0677">Repeat</keyword>
<evidence type="ECO:0000256" key="5">
    <source>
        <dbReference type="ARBA" id="ARBA00022801"/>
    </source>
</evidence>
<dbReference type="Proteomes" id="UP001364764">
    <property type="component" value="Chromosome"/>
</dbReference>
<name>A0ABD8AZF4_PAEAM</name>
<sequence length="777" mass="85656">MRKMIFLKALKFVLMITLLVPLYWAAPSVHAAEGENTLILSHDFEDGTVQSWSGRGEVETLHASAVAARTGDYGLEVSGRAMTWHGPALDVTELLEVGQTYVFTGWVKLPAGASSTNLNMSLQRTLPDTTHYENLTFGTASAGGWTKLTAQFKMLEPANQLSVYFEVPDRATASFYVDDFRLEKLPDLGPIVIEEDIPSLQDAFAGKFRIGTAFTNNELLTEPDKQLLTKHFDSLTPGNVLKWDSTEPQEGMYNFSGSDAAVAFAAANGQEIRGHTLVWHTQTPDWVFHDANGNLASKTVLYERMQQHIETVMERYQGQIYAWDVVNEVIDASEPDGLRRSLWYQIAGEEYIEKAFEFAHAADPDAKLFINDYNTHEPAKSQALYNLITRLQAKGVPIDGVGHQTHISLFYPTLSEIESSIVKFKALGLETHITELDVSVYSNDSQSYDIFPEELKTQQAALYKSLFQIFLRHTDTVKNVTLWGKDDANTWLRTFPVARNNWPLLFDERLQSKPAYWSVLETVQVEAVPAAPQNLTATAVSDNSINLSWSASASATSYTVNRSLTAAGPYTSVAAVSGTSYKDMAVSAGTTYYYVVNAVNSVGKSVNSVQASAKVQGGGPPEPAGHLTLAYRAGDTNLLDNQMKPQFVIHNNGTSAVSLNELTIRYWYTVDGEKPQSFFCDYAQLGGSQISGSIVKLPAPVPGADHYLELKFGTGAGVIPVGGTSGEIHTRLHKADWSNYSEGDDYSFNPLQTSFADWTKVTLYRNGELVWGVEPIS</sequence>
<gene>
    <name evidence="14" type="ORF">V6668_12490</name>
</gene>
<dbReference type="Pfam" id="PF00942">
    <property type="entry name" value="CBM_3"/>
    <property type="match status" value="1"/>
</dbReference>
<dbReference type="RefSeq" id="WP_338708576.1">
    <property type="nucleotide sequence ID" value="NZ_CP145892.1"/>
</dbReference>
<keyword evidence="7 9" id="KW-0326">Glycosidase</keyword>
<dbReference type="Pfam" id="PF02018">
    <property type="entry name" value="CBM_4_9"/>
    <property type="match status" value="1"/>
</dbReference>
<dbReference type="PROSITE" id="PS51172">
    <property type="entry name" value="CBM3"/>
    <property type="match status" value="1"/>
</dbReference>
<dbReference type="PROSITE" id="PS51760">
    <property type="entry name" value="GH10_2"/>
    <property type="match status" value="1"/>
</dbReference>
<feature type="domain" description="CBM3" evidence="12">
    <location>
        <begin position="623"/>
        <end position="776"/>
    </location>
</feature>
<reference evidence="14 15" key="1">
    <citation type="submission" date="2024-02" db="EMBL/GenBank/DDBJ databases">
        <title>Complete sequences of two Paenibacillus sp. strains and one Lysinibacillus strain isolated from the environment on STAA medium highlight biotechnological potential.</title>
        <authorList>
            <person name="Attere S.A."/>
            <person name="Piche L.C."/>
            <person name="Intertaglia L."/>
            <person name="Lami R."/>
            <person name="Charette S.J."/>
            <person name="Vincent A.T."/>
        </authorList>
    </citation>
    <scope>NUCLEOTIDE SEQUENCE [LARGE SCALE GENOMIC DNA]</scope>
    <source>
        <strain evidence="14 15">Y5S-7</strain>
    </source>
</reference>
<dbReference type="SUPFAM" id="SSF49384">
    <property type="entry name" value="Carbohydrate-binding domain"/>
    <property type="match status" value="1"/>
</dbReference>